<keyword evidence="3" id="KW-0804">Transcription</keyword>
<dbReference type="PANTHER" id="PTHR43537">
    <property type="entry name" value="TRANSCRIPTIONAL REGULATOR, GNTR FAMILY"/>
    <property type="match status" value="1"/>
</dbReference>
<dbReference type="InterPro" id="IPR000524">
    <property type="entry name" value="Tscrpt_reg_HTH_GntR"/>
</dbReference>
<dbReference type="PANTHER" id="PTHR43537:SF49">
    <property type="entry name" value="TRANSCRIPTIONAL REGULATORY PROTEIN"/>
    <property type="match status" value="1"/>
</dbReference>
<evidence type="ECO:0000256" key="3">
    <source>
        <dbReference type="ARBA" id="ARBA00023163"/>
    </source>
</evidence>
<evidence type="ECO:0000256" key="1">
    <source>
        <dbReference type="ARBA" id="ARBA00023015"/>
    </source>
</evidence>
<organism evidence="5 6">
    <name type="scientific">Microterricola pindariensis</name>
    <dbReference type="NCBI Taxonomy" id="478010"/>
    <lineage>
        <taxon>Bacteria</taxon>
        <taxon>Bacillati</taxon>
        <taxon>Actinomycetota</taxon>
        <taxon>Actinomycetes</taxon>
        <taxon>Micrococcales</taxon>
        <taxon>Microbacteriaceae</taxon>
        <taxon>Microterricola</taxon>
    </lineage>
</organism>
<evidence type="ECO:0000256" key="2">
    <source>
        <dbReference type="ARBA" id="ARBA00023125"/>
    </source>
</evidence>
<dbReference type="InterPro" id="IPR036388">
    <property type="entry name" value="WH-like_DNA-bd_sf"/>
</dbReference>
<dbReference type="EMBL" id="MPZN01000039">
    <property type="protein sequence ID" value="PPL17211.1"/>
    <property type="molecule type" value="Genomic_DNA"/>
</dbReference>
<reference evidence="5 6" key="1">
    <citation type="journal article" date="2008" name="Int. J. Syst. Evol. Microbiol.">
        <title>Leifsonia pindariensis sp. nov., isolated from the Pindari glacier of the Indian Himalayas, and emended description of the genus Leifsonia.</title>
        <authorList>
            <person name="Reddy G.S."/>
            <person name="Prabagaran S.R."/>
            <person name="Shivaji S."/>
        </authorList>
    </citation>
    <scope>NUCLEOTIDE SEQUENCE [LARGE SCALE GENOMIC DNA]</scope>
    <source>
        <strain evidence="5 6">PON 10</strain>
    </source>
</reference>
<keyword evidence="1" id="KW-0805">Transcription regulation</keyword>
<evidence type="ECO:0000313" key="6">
    <source>
        <dbReference type="Proteomes" id="UP000237755"/>
    </source>
</evidence>
<dbReference type="PRINTS" id="PR00035">
    <property type="entry name" value="HTHGNTR"/>
</dbReference>
<dbReference type="InterPro" id="IPR011711">
    <property type="entry name" value="GntR_C"/>
</dbReference>
<evidence type="ECO:0000313" key="5">
    <source>
        <dbReference type="EMBL" id="PPL17211.1"/>
    </source>
</evidence>
<comment type="caution">
    <text evidence="5">The sequence shown here is derived from an EMBL/GenBank/DDBJ whole genome shotgun (WGS) entry which is preliminary data.</text>
</comment>
<dbReference type="InterPro" id="IPR008920">
    <property type="entry name" value="TF_FadR/GntR_C"/>
</dbReference>
<dbReference type="Gene3D" id="1.20.120.530">
    <property type="entry name" value="GntR ligand-binding domain-like"/>
    <property type="match status" value="1"/>
</dbReference>
<accession>A0ABX5AVL9</accession>
<dbReference type="Pfam" id="PF00392">
    <property type="entry name" value="GntR"/>
    <property type="match status" value="1"/>
</dbReference>
<keyword evidence="2" id="KW-0238">DNA-binding</keyword>
<dbReference type="PROSITE" id="PS50949">
    <property type="entry name" value="HTH_GNTR"/>
    <property type="match status" value="1"/>
</dbReference>
<dbReference type="InterPro" id="IPR036390">
    <property type="entry name" value="WH_DNA-bd_sf"/>
</dbReference>
<sequence>MREAIVSGDLNPGQPLVESALATWCGVSRTPVREALQRLEQDGLVAWSERGLVVRDRSPEEILDIYEVRTELEAASARTAADRRTDRDLQMLRAALALGDNIDPTKPEELVRYSRNFHLHVQRAAHNEALSDLLDRVNLHLSRYSGTQPTLAEPGRWQVARVENAALVDAIENRDAELAHRINHAHFSKARDIRLAMFSTEFTK</sequence>
<proteinExistence type="predicted"/>
<name>A0ABX5AVL9_9MICO</name>
<feature type="domain" description="HTH gntR-type" evidence="4">
    <location>
        <begin position="1"/>
        <end position="57"/>
    </location>
</feature>
<dbReference type="Proteomes" id="UP000237755">
    <property type="component" value="Unassembled WGS sequence"/>
</dbReference>
<gene>
    <name evidence="5" type="ORF">GY24_11735</name>
</gene>
<evidence type="ECO:0000259" key="4">
    <source>
        <dbReference type="PROSITE" id="PS50949"/>
    </source>
</evidence>
<dbReference type="Gene3D" id="1.10.10.10">
    <property type="entry name" value="Winged helix-like DNA-binding domain superfamily/Winged helix DNA-binding domain"/>
    <property type="match status" value="1"/>
</dbReference>
<dbReference type="SMART" id="SM00345">
    <property type="entry name" value="HTH_GNTR"/>
    <property type="match status" value="1"/>
</dbReference>
<dbReference type="SUPFAM" id="SSF48008">
    <property type="entry name" value="GntR ligand-binding domain-like"/>
    <property type="match status" value="1"/>
</dbReference>
<keyword evidence="6" id="KW-1185">Reference proteome</keyword>
<dbReference type="SUPFAM" id="SSF46785">
    <property type="entry name" value="Winged helix' DNA-binding domain"/>
    <property type="match status" value="1"/>
</dbReference>
<dbReference type="SMART" id="SM00895">
    <property type="entry name" value="FCD"/>
    <property type="match status" value="1"/>
</dbReference>
<dbReference type="Pfam" id="PF07729">
    <property type="entry name" value="FCD"/>
    <property type="match status" value="1"/>
</dbReference>
<protein>
    <recommendedName>
        <fullName evidence="4">HTH gntR-type domain-containing protein</fullName>
    </recommendedName>
</protein>